<dbReference type="AlphaFoldDB" id="A0A819VL71"/>
<dbReference type="EMBL" id="CAJNOE010000115">
    <property type="protein sequence ID" value="CAF0932874.1"/>
    <property type="molecule type" value="Genomic_DNA"/>
</dbReference>
<evidence type="ECO:0000313" key="11">
    <source>
        <dbReference type="EMBL" id="CAF4110603.1"/>
    </source>
</evidence>
<comment type="caution">
    <text evidence="11">The sequence shown here is derived from an EMBL/GenBank/DDBJ whole genome shotgun (WGS) entry which is preliminary data.</text>
</comment>
<dbReference type="GO" id="GO:0008270">
    <property type="term" value="F:zinc ion binding"/>
    <property type="evidence" value="ECO:0007669"/>
    <property type="project" value="UniProtKB-KW"/>
</dbReference>
<dbReference type="Pfam" id="PF18738">
    <property type="entry name" value="HEPN_DZIP3"/>
    <property type="match status" value="1"/>
</dbReference>
<evidence type="ECO:0000256" key="5">
    <source>
        <dbReference type="ARBA" id="ARBA00022833"/>
    </source>
</evidence>
<dbReference type="PROSITE" id="PS01360">
    <property type="entry name" value="ZF_MYND_1"/>
    <property type="match status" value="1"/>
</dbReference>
<keyword evidence="5" id="KW-0862">Zinc</keyword>
<evidence type="ECO:0000256" key="8">
    <source>
        <dbReference type="PROSITE-ProRule" id="PRU00339"/>
    </source>
</evidence>
<dbReference type="Gene3D" id="6.10.140.2220">
    <property type="match status" value="1"/>
</dbReference>
<dbReference type="SUPFAM" id="SSF81901">
    <property type="entry name" value="HCP-like"/>
    <property type="match status" value="1"/>
</dbReference>
<dbReference type="PANTHER" id="PTHR11102:SF160">
    <property type="entry name" value="ERAD-ASSOCIATED E3 UBIQUITIN-PROTEIN LIGASE COMPONENT HRD3"/>
    <property type="match status" value="1"/>
</dbReference>
<organism evidence="11 12">
    <name type="scientific">Adineta steineri</name>
    <dbReference type="NCBI Taxonomy" id="433720"/>
    <lineage>
        <taxon>Eukaryota</taxon>
        <taxon>Metazoa</taxon>
        <taxon>Spiralia</taxon>
        <taxon>Gnathifera</taxon>
        <taxon>Rotifera</taxon>
        <taxon>Eurotatoria</taxon>
        <taxon>Bdelloidea</taxon>
        <taxon>Adinetida</taxon>
        <taxon>Adinetidae</taxon>
        <taxon>Adineta</taxon>
    </lineage>
</organism>
<evidence type="ECO:0000256" key="7">
    <source>
        <dbReference type="PROSITE-ProRule" id="PRU00134"/>
    </source>
</evidence>
<dbReference type="Pfam" id="PF08238">
    <property type="entry name" value="Sel1"/>
    <property type="match status" value="5"/>
</dbReference>
<dbReference type="SMART" id="SM00028">
    <property type="entry name" value="TPR"/>
    <property type="match status" value="4"/>
</dbReference>
<feature type="repeat" description="TPR" evidence="8">
    <location>
        <begin position="272"/>
        <end position="305"/>
    </location>
</feature>
<proteinExistence type="inferred from homology"/>
<dbReference type="Pfam" id="PF01753">
    <property type="entry name" value="zf-MYND"/>
    <property type="match status" value="1"/>
</dbReference>
<dbReference type="Proteomes" id="UP000663860">
    <property type="component" value="Unassembled WGS sequence"/>
</dbReference>
<dbReference type="InterPro" id="IPR019734">
    <property type="entry name" value="TPR_rpt"/>
</dbReference>
<dbReference type="Pfam" id="PF13432">
    <property type="entry name" value="TPR_16"/>
    <property type="match status" value="1"/>
</dbReference>
<sequence length="1098" mass="124852">MANISTNVRNYFKLELLIARSCVILRQLFKSRYCLFYNGKIWDDSTTCAKNYSANIIAKNKTKVNLTSVQKTSVTNGNSNEWDLTTLTALLLYIDRPKTLNNTQIQQLDNQDKILTELRDIRNKLAHHASKSIDDVEFNQLWSELTTLLVVLGDIDSELDKIKDDSVFDARTQSINEGNVQEALRLNALGTQAHKVRNFSDAITFFTKATVLPGVSDHDRAVFYSNMSSSRLALYESNSGSSNKIEIDDPRDHRYRALQDAKQARILWSTWWKGHFRVGKVYASSNEHEKAIKSFERALALSPANVEIQNALDESRQIHGRQQRQEHLDPRLQPKTMAEKLEEMERKFGIDPEKVRLGRSLNAEIDPAAADVVKGHKYEHGDIDVKQDYEQAAKYFAKAASQGNAEGMYNLARLTDLGLGVKKDINLAFKLLEQAAAQPLQYPLFPNLSNIGIVAAEHALGLKYADGVGVHKSLPTAAYWYQRAVDHGCVESANNLGLMYLHGTGVNKNLDKAEQLLQLSSRGGDPNAMMTLAGCLLIKNDFQMAKTWYDRACEAGNIVAQTNRSQFEKALDQQKQFTDTCSPDVLQASNAMKSVFDSLKPKGSVYKQSDLEYISKYNIFNEHANRGSVTARKLCDAIEHFLLAFNILVESKTLSEKQEDLFIHELAQCYRIEHIVAQIPGIEMRQKCWDIVDRVLRRCSLDSNITGSLLDENARICYAVLHMDSHELIARFLYQCKQKYSKSIYFFQLSATVNGWLERYEDTLYDANSGLAIDPNYYELLYDKAVALRLLNKDMDEAIEAYRVFLAAAPKDHRKVPESYYAMASCYFVQLIQRNTRDIAKKTYEKGEEAEKLQLPCFLPYVSNNKTLLKGVFDTKNLLNTKPSPSVDVKLRLTDPYRVKLIKEHRKWEAETLQMKNDPHWSLLSSAHKPRATQQTAKSLIGLKAISLKEMDPTKDHVYEGHVLSAKIIEVAYVWSPSIHLVIEDEHLDCERMCIYGFPQEQGDYLTSKVYTIGSKLNIINPYLRLGANDIRSLIRVDDISSIIMQSESERVVNMCRCCGISNALNVCGKCKQARYCTKECETMDWELYGHKLICKKL</sequence>
<evidence type="ECO:0000313" key="10">
    <source>
        <dbReference type="EMBL" id="CAF0932874.1"/>
    </source>
</evidence>
<comment type="similarity">
    <text evidence="6">Belongs to the sel-1 family.</text>
</comment>
<dbReference type="InterPro" id="IPR050767">
    <property type="entry name" value="Sel1_AlgK"/>
</dbReference>
<protein>
    <recommendedName>
        <fullName evidence="9">MYND-type domain-containing protein</fullName>
    </recommendedName>
</protein>
<accession>A0A819VL71</accession>
<evidence type="ECO:0000256" key="4">
    <source>
        <dbReference type="ARBA" id="ARBA00022803"/>
    </source>
</evidence>
<evidence type="ECO:0000256" key="6">
    <source>
        <dbReference type="ARBA" id="ARBA00038101"/>
    </source>
</evidence>
<keyword evidence="1" id="KW-0479">Metal-binding</keyword>
<dbReference type="Gene3D" id="1.25.40.10">
    <property type="entry name" value="Tetratricopeptide repeat domain"/>
    <property type="match status" value="3"/>
</dbReference>
<dbReference type="SUPFAM" id="SSF144232">
    <property type="entry name" value="HIT/MYND zinc finger-like"/>
    <property type="match status" value="1"/>
</dbReference>
<dbReference type="InterPro" id="IPR041249">
    <property type="entry name" value="HEPN_DZIP3"/>
</dbReference>
<name>A0A819VL71_9BILA</name>
<evidence type="ECO:0000256" key="2">
    <source>
        <dbReference type="ARBA" id="ARBA00022737"/>
    </source>
</evidence>
<keyword evidence="4 8" id="KW-0802">TPR repeat</keyword>
<dbReference type="Pfam" id="PF07719">
    <property type="entry name" value="TPR_2"/>
    <property type="match status" value="1"/>
</dbReference>
<reference evidence="11" key="1">
    <citation type="submission" date="2021-02" db="EMBL/GenBank/DDBJ databases">
        <authorList>
            <person name="Nowell W R."/>
        </authorList>
    </citation>
    <scope>NUCLEOTIDE SEQUENCE</scope>
</reference>
<keyword evidence="3 7" id="KW-0863">Zinc-finger</keyword>
<dbReference type="PROSITE" id="PS50005">
    <property type="entry name" value="TPR"/>
    <property type="match status" value="1"/>
</dbReference>
<dbReference type="Proteomes" id="UP000663868">
    <property type="component" value="Unassembled WGS sequence"/>
</dbReference>
<dbReference type="SMART" id="SM00671">
    <property type="entry name" value="SEL1"/>
    <property type="match status" value="6"/>
</dbReference>
<evidence type="ECO:0000256" key="1">
    <source>
        <dbReference type="ARBA" id="ARBA00022723"/>
    </source>
</evidence>
<gene>
    <name evidence="10" type="ORF">IZO911_LOCUS13974</name>
    <name evidence="11" type="ORF">KXQ929_LOCUS35060</name>
</gene>
<dbReference type="PROSITE" id="PS50293">
    <property type="entry name" value="TPR_REGION"/>
    <property type="match status" value="1"/>
</dbReference>
<evidence type="ECO:0000259" key="9">
    <source>
        <dbReference type="PROSITE" id="PS50865"/>
    </source>
</evidence>
<dbReference type="InterPro" id="IPR013105">
    <property type="entry name" value="TPR_2"/>
</dbReference>
<dbReference type="InterPro" id="IPR006597">
    <property type="entry name" value="Sel1-like"/>
</dbReference>
<evidence type="ECO:0000256" key="3">
    <source>
        <dbReference type="ARBA" id="ARBA00022771"/>
    </source>
</evidence>
<dbReference type="InterPro" id="IPR011990">
    <property type="entry name" value="TPR-like_helical_dom_sf"/>
</dbReference>
<dbReference type="PROSITE" id="PS50865">
    <property type="entry name" value="ZF_MYND_2"/>
    <property type="match status" value="1"/>
</dbReference>
<dbReference type="SUPFAM" id="SSF48452">
    <property type="entry name" value="TPR-like"/>
    <property type="match status" value="2"/>
</dbReference>
<feature type="domain" description="MYND-type" evidence="9">
    <location>
        <begin position="1056"/>
        <end position="1095"/>
    </location>
</feature>
<dbReference type="PANTHER" id="PTHR11102">
    <property type="entry name" value="SEL-1-LIKE PROTEIN"/>
    <property type="match status" value="1"/>
</dbReference>
<dbReference type="InterPro" id="IPR002893">
    <property type="entry name" value="Znf_MYND"/>
</dbReference>
<keyword evidence="2" id="KW-0677">Repeat</keyword>
<dbReference type="EMBL" id="CAJOBB010004969">
    <property type="protein sequence ID" value="CAF4110603.1"/>
    <property type="molecule type" value="Genomic_DNA"/>
</dbReference>
<evidence type="ECO:0000313" key="12">
    <source>
        <dbReference type="Proteomes" id="UP000663868"/>
    </source>
</evidence>